<evidence type="ECO:0000313" key="2">
    <source>
        <dbReference type="Proteomes" id="UP000031668"/>
    </source>
</evidence>
<dbReference type="AlphaFoldDB" id="A0A0C2IV76"/>
<evidence type="ECO:0000313" key="1">
    <source>
        <dbReference type="EMBL" id="KII60742.1"/>
    </source>
</evidence>
<gene>
    <name evidence="1" type="ORF">RF11_10595</name>
</gene>
<organism evidence="1 2">
    <name type="scientific">Thelohanellus kitauei</name>
    <name type="common">Myxosporean</name>
    <dbReference type="NCBI Taxonomy" id="669202"/>
    <lineage>
        <taxon>Eukaryota</taxon>
        <taxon>Metazoa</taxon>
        <taxon>Cnidaria</taxon>
        <taxon>Myxozoa</taxon>
        <taxon>Myxosporea</taxon>
        <taxon>Bivalvulida</taxon>
        <taxon>Platysporina</taxon>
        <taxon>Myxobolidae</taxon>
        <taxon>Thelohanellus</taxon>
    </lineage>
</organism>
<accession>A0A0C2IV76</accession>
<name>A0A0C2IV76_THEKT</name>
<dbReference type="EMBL" id="JWZT01005474">
    <property type="protein sequence ID" value="KII60742.1"/>
    <property type="molecule type" value="Genomic_DNA"/>
</dbReference>
<protein>
    <submittedName>
        <fullName evidence="1">Uncharacterized protein</fullName>
    </submittedName>
</protein>
<comment type="caution">
    <text evidence="1">The sequence shown here is derived from an EMBL/GenBank/DDBJ whole genome shotgun (WGS) entry which is preliminary data.</text>
</comment>
<proteinExistence type="predicted"/>
<sequence>MQKEDFYGINNGWNIRGRGQVGYDDSAQGKFTCIRNKENGKITLLPNNGVYFEIVSDFDYCYRVDIIKNFYVARKDDVLKFGVWRNELIVMEHEDFFIRMIQHDAKVIFCTDIKI</sequence>
<dbReference type="OrthoDB" id="2139606at2759"/>
<keyword evidence="2" id="KW-1185">Reference proteome</keyword>
<reference evidence="1 2" key="1">
    <citation type="journal article" date="2014" name="Genome Biol. Evol.">
        <title>The genome of the myxosporean Thelohanellus kitauei shows adaptations to nutrient acquisition within its fish host.</title>
        <authorList>
            <person name="Yang Y."/>
            <person name="Xiong J."/>
            <person name="Zhou Z."/>
            <person name="Huo F."/>
            <person name="Miao W."/>
            <person name="Ran C."/>
            <person name="Liu Y."/>
            <person name="Zhang J."/>
            <person name="Feng J."/>
            <person name="Wang M."/>
            <person name="Wang M."/>
            <person name="Wang L."/>
            <person name="Yao B."/>
        </authorList>
    </citation>
    <scope>NUCLEOTIDE SEQUENCE [LARGE SCALE GENOMIC DNA]</scope>
    <source>
        <strain evidence="1">Wuqing</strain>
    </source>
</reference>
<dbReference type="Proteomes" id="UP000031668">
    <property type="component" value="Unassembled WGS sequence"/>
</dbReference>